<protein>
    <submittedName>
        <fullName evidence="1">Uncharacterized protein</fullName>
    </submittedName>
</protein>
<dbReference type="EMBL" id="CAJNRG010013019">
    <property type="protein sequence ID" value="CAF2145263.1"/>
    <property type="molecule type" value="Genomic_DNA"/>
</dbReference>
<reference evidence="1" key="1">
    <citation type="submission" date="2021-02" db="EMBL/GenBank/DDBJ databases">
        <authorList>
            <person name="Nowell W R."/>
        </authorList>
    </citation>
    <scope>NUCLEOTIDE SEQUENCE</scope>
</reference>
<dbReference type="InterPro" id="IPR038765">
    <property type="entry name" value="Papain-like_cys_pep_sf"/>
</dbReference>
<organism evidence="1 2">
    <name type="scientific">Rotaria magnacalcarata</name>
    <dbReference type="NCBI Taxonomy" id="392030"/>
    <lineage>
        <taxon>Eukaryota</taxon>
        <taxon>Metazoa</taxon>
        <taxon>Spiralia</taxon>
        <taxon>Gnathifera</taxon>
        <taxon>Rotifera</taxon>
        <taxon>Eurotatoria</taxon>
        <taxon>Bdelloidea</taxon>
        <taxon>Philodinida</taxon>
        <taxon>Philodinidae</taxon>
        <taxon>Rotaria</taxon>
    </lineage>
</organism>
<comment type="caution">
    <text evidence="1">The sequence shown here is derived from an EMBL/GenBank/DDBJ whole genome shotgun (WGS) entry which is preliminary data.</text>
</comment>
<sequence>MNRKKFIKNSLLASGTFLLPNAIWAFNKNYNVGTKDQNKFVSKPNLKRFKVSEIGTKFFETELSILKSQANLQLHRKYFISENINGICTPTLLETNNKENLVFIPELYKDKKHNGFIVKVCENGLCEETKIFTHENQGYYAFWGKEYLGHPTLYHYNVETFHLMRMHKENGQWINHRVMPMYPNEMLALYKQQLQEVKQEQLTQQFGYDFEIHKDGFYQFLALKNDWEQGIITKEKEAYEKQNPATIYTPTNAVQPLQTGEPTFTYTNPFVPIYCKGDDLSHATIKPTIIYEEVAGTKIEIADMPAYKTQDELGDCRAFSLATLLQHYTCQKWKSDIPDCKNPPSDSAISYFGLMAYTNRAIYKGGNLQELKSKGFTEEELEESGISKTFQPNQDEARSMYVIINELSKSGNRLIMENCKPFENLATSFSTSGAVGLAKRDELLNYLKSIFERLKNKSELNIKDCSQEVAKLNSYVDLKFNQITLKKALIESSLDHFLYVLFFSECKMENFPSGFRALCYPLDDMDIRVDDVKNIIIKGLKLSKPVMLPSLCLSEDKNDECKMRHALVISGYKKVKKSTLTIEVFKVHNSWGIEWQKKHNDGWMDADAICHNTSKIKSKDGSYRIGSASVIWLD</sequence>
<dbReference type="Gene3D" id="3.90.70.10">
    <property type="entry name" value="Cysteine proteinases"/>
    <property type="match status" value="1"/>
</dbReference>
<dbReference type="Proteomes" id="UP000663887">
    <property type="component" value="Unassembled WGS sequence"/>
</dbReference>
<name>A0A816XH03_9BILA</name>
<dbReference type="SUPFAM" id="SSF54001">
    <property type="entry name" value="Cysteine proteinases"/>
    <property type="match status" value="1"/>
</dbReference>
<accession>A0A816XH03</accession>
<evidence type="ECO:0000313" key="1">
    <source>
        <dbReference type="EMBL" id="CAF2145263.1"/>
    </source>
</evidence>
<proteinExistence type="predicted"/>
<dbReference type="AlphaFoldDB" id="A0A816XH03"/>
<gene>
    <name evidence="1" type="ORF">XDN619_LOCUS27522</name>
</gene>
<evidence type="ECO:0000313" key="2">
    <source>
        <dbReference type="Proteomes" id="UP000663887"/>
    </source>
</evidence>